<gene>
    <name evidence="3" type="ORF">DEH84_01040</name>
</gene>
<dbReference type="OrthoDB" id="8795337at2"/>
<dbReference type="EMBL" id="CP029210">
    <property type="protein sequence ID" value="AWI52191.1"/>
    <property type="molecule type" value="Genomic_DNA"/>
</dbReference>
<dbReference type="KEGG" id="aon:DEH84_01040"/>
<feature type="transmembrane region" description="Helical" evidence="1">
    <location>
        <begin position="76"/>
        <end position="103"/>
    </location>
</feature>
<keyword evidence="1" id="KW-1133">Transmembrane helix</keyword>
<reference evidence="3 4" key="1">
    <citation type="submission" date="2018-05" db="EMBL/GenBank/DDBJ databases">
        <title>complete genome sequence of Aquabacterium olei NBRC 110486.</title>
        <authorList>
            <person name="Tang B."/>
            <person name="Chang J."/>
            <person name="Zhang L."/>
            <person name="Yang H."/>
        </authorList>
    </citation>
    <scope>NUCLEOTIDE SEQUENCE [LARGE SCALE GENOMIC DNA]</scope>
    <source>
        <strain evidence="3 4">NBRC 110486</strain>
    </source>
</reference>
<evidence type="ECO:0000313" key="4">
    <source>
        <dbReference type="Proteomes" id="UP000244892"/>
    </source>
</evidence>
<feature type="transmembrane region" description="Helical" evidence="1">
    <location>
        <begin position="115"/>
        <end position="134"/>
    </location>
</feature>
<dbReference type="AlphaFoldDB" id="A0A2U8FMC1"/>
<evidence type="ECO:0000259" key="2">
    <source>
        <dbReference type="Pfam" id="PF07331"/>
    </source>
</evidence>
<dbReference type="Proteomes" id="UP000244892">
    <property type="component" value="Chromosome"/>
</dbReference>
<organism evidence="3 4">
    <name type="scientific">Aquabacterium olei</name>
    <dbReference type="NCBI Taxonomy" id="1296669"/>
    <lineage>
        <taxon>Bacteria</taxon>
        <taxon>Pseudomonadati</taxon>
        <taxon>Pseudomonadota</taxon>
        <taxon>Betaproteobacteria</taxon>
        <taxon>Burkholderiales</taxon>
        <taxon>Aquabacterium</taxon>
    </lineage>
</organism>
<sequence>MADRILGLVCLILAAGMGWLGRGYVAPISYEPVGPAAFPLLLAGLMAVLGGWLAVRPQPQVDGAEPAEPLWGPASIRVLTLAAVMLAYAVLFQWLGFVIATALMTLPVGRVFGGTWRQCAVAGVALGVSFFLLFDRVFDVILPPGLLHLLG</sequence>
<protein>
    <recommendedName>
        <fullName evidence="2">DUF1468 domain-containing protein</fullName>
    </recommendedName>
</protein>
<accession>A0A2U8FMC1</accession>
<keyword evidence="1" id="KW-0472">Membrane</keyword>
<proteinExistence type="predicted"/>
<dbReference type="RefSeq" id="WP_109033950.1">
    <property type="nucleotide sequence ID" value="NZ_CP029210.1"/>
</dbReference>
<name>A0A2U8FMC1_9BURK</name>
<dbReference type="Pfam" id="PF07331">
    <property type="entry name" value="TctB"/>
    <property type="match status" value="1"/>
</dbReference>
<feature type="domain" description="DUF1468" evidence="2">
    <location>
        <begin position="5"/>
        <end position="143"/>
    </location>
</feature>
<feature type="transmembrane region" description="Helical" evidence="1">
    <location>
        <begin position="33"/>
        <end position="55"/>
    </location>
</feature>
<keyword evidence="4" id="KW-1185">Reference proteome</keyword>
<evidence type="ECO:0000256" key="1">
    <source>
        <dbReference type="SAM" id="Phobius"/>
    </source>
</evidence>
<keyword evidence="1" id="KW-0812">Transmembrane</keyword>
<dbReference type="InterPro" id="IPR009936">
    <property type="entry name" value="DUF1468"/>
</dbReference>
<evidence type="ECO:0000313" key="3">
    <source>
        <dbReference type="EMBL" id="AWI52191.1"/>
    </source>
</evidence>